<name>A0AAE1DAN9_9GAST</name>
<accession>A0AAE1DAN9</accession>
<reference evidence="1" key="1">
    <citation type="journal article" date="2023" name="G3 (Bethesda)">
        <title>A reference genome for the long-term kleptoplast-retaining sea slug Elysia crispata morphotype clarki.</title>
        <authorList>
            <person name="Eastman K.E."/>
            <person name="Pendleton A.L."/>
            <person name="Shaikh M.A."/>
            <person name="Suttiyut T."/>
            <person name="Ogas R."/>
            <person name="Tomko P."/>
            <person name="Gavelis G."/>
            <person name="Widhalm J.R."/>
            <person name="Wisecaver J.H."/>
        </authorList>
    </citation>
    <scope>NUCLEOTIDE SEQUENCE</scope>
    <source>
        <strain evidence="1">ECLA1</strain>
    </source>
</reference>
<dbReference type="EMBL" id="JAWDGP010004543">
    <property type="protein sequence ID" value="KAK3763531.1"/>
    <property type="molecule type" value="Genomic_DNA"/>
</dbReference>
<evidence type="ECO:0008006" key="3">
    <source>
        <dbReference type="Google" id="ProtNLM"/>
    </source>
</evidence>
<keyword evidence="2" id="KW-1185">Reference proteome</keyword>
<dbReference type="PANTHER" id="PTHR19446">
    <property type="entry name" value="REVERSE TRANSCRIPTASES"/>
    <property type="match status" value="1"/>
</dbReference>
<dbReference type="AlphaFoldDB" id="A0AAE1DAN9"/>
<gene>
    <name evidence="1" type="ORF">RRG08_046804</name>
</gene>
<proteinExistence type="predicted"/>
<evidence type="ECO:0000313" key="1">
    <source>
        <dbReference type="EMBL" id="KAK3763531.1"/>
    </source>
</evidence>
<organism evidence="1 2">
    <name type="scientific">Elysia crispata</name>
    <name type="common">lettuce slug</name>
    <dbReference type="NCBI Taxonomy" id="231223"/>
    <lineage>
        <taxon>Eukaryota</taxon>
        <taxon>Metazoa</taxon>
        <taxon>Spiralia</taxon>
        <taxon>Lophotrochozoa</taxon>
        <taxon>Mollusca</taxon>
        <taxon>Gastropoda</taxon>
        <taxon>Heterobranchia</taxon>
        <taxon>Euthyneura</taxon>
        <taxon>Panpulmonata</taxon>
        <taxon>Sacoglossa</taxon>
        <taxon>Placobranchoidea</taxon>
        <taxon>Plakobranchidae</taxon>
        <taxon>Elysia</taxon>
    </lineage>
</organism>
<dbReference type="Proteomes" id="UP001283361">
    <property type="component" value="Unassembled WGS sequence"/>
</dbReference>
<evidence type="ECO:0000313" key="2">
    <source>
        <dbReference type="Proteomes" id="UP001283361"/>
    </source>
</evidence>
<protein>
    <recommendedName>
        <fullName evidence="3">Reverse transcriptase domain-containing protein</fullName>
    </recommendedName>
</protein>
<sequence length="105" mass="11943">MGPKAKHVLLRLYNRSWQSGTTPPTWRTAVVIPIIKKGKKASDLASYRPISLTSTFSKTMERMVNGRLYQNMEDSGLFDENQAGFRRHRSTVDQLVLFTQSVINA</sequence>
<comment type="caution">
    <text evidence="1">The sequence shown here is derived from an EMBL/GenBank/DDBJ whole genome shotgun (WGS) entry which is preliminary data.</text>
</comment>